<gene>
    <name evidence="2" type="ORF">ABNO82_01000</name>
</gene>
<organism evidence="2">
    <name type="scientific">Candidatus Shikimatogenerans sp. Tder</name>
    <dbReference type="NCBI Taxonomy" id="3158566"/>
    <lineage>
        <taxon>Bacteria</taxon>
        <taxon>Pseudomonadati</taxon>
        <taxon>Bacteroidota</taxon>
        <taxon>Flavobacteriia</taxon>
        <taxon>Flavobacteriales</taxon>
        <taxon>Candidatus Shikimatogenerans</taxon>
    </lineage>
</organism>
<name>A0AAU7QRT1_9FLAO</name>
<keyword evidence="1" id="KW-0472">Membrane</keyword>
<protein>
    <submittedName>
        <fullName evidence="2">Uncharacterized protein</fullName>
    </submittedName>
</protein>
<dbReference type="AlphaFoldDB" id="A0AAU7QRT1"/>
<keyword evidence="1" id="KW-0812">Transmembrane</keyword>
<feature type="transmembrane region" description="Helical" evidence="1">
    <location>
        <begin position="39"/>
        <end position="66"/>
    </location>
</feature>
<accession>A0AAU7QRT1</accession>
<dbReference type="EMBL" id="CP157895">
    <property type="protein sequence ID" value="XBT18497.1"/>
    <property type="molecule type" value="Genomic_DNA"/>
</dbReference>
<evidence type="ECO:0000256" key="1">
    <source>
        <dbReference type="SAM" id="Phobius"/>
    </source>
</evidence>
<sequence length="223" mass="26777">MKKNNKYLPYKLYNKILKKNLIFIKKLNLFNKAIIKNVIVIYTLNIFIPYIVSVMYISNIILINLIKKCVKKSIPIVFIYKNNNYGVLINIYKLIIYDKYIIITICVLEKVKINIIKKYKYYNKSNIIIIKDKLLLNKITNNDIIYIKKLALLINNNMYFSFLLENNIYNIKNKIHIINYIAYNIIISTKYKLKILNTTTIYKKFIFLKKCLIKFILKNIIYL</sequence>
<keyword evidence="1" id="KW-1133">Transmembrane helix</keyword>
<proteinExistence type="predicted"/>
<evidence type="ECO:0000313" key="2">
    <source>
        <dbReference type="EMBL" id="XBT18497.1"/>
    </source>
</evidence>
<reference evidence="2" key="1">
    <citation type="submission" date="2024-06" db="EMBL/GenBank/DDBJ databases">
        <title>Diversity, functionality, and evolutionary history of bacterial symbionts in false click beetles (Coleoptera, Throscidae).</title>
        <authorList>
            <person name="Wierz J.C."/>
            <person name="Malm H."/>
            <person name="Kaltenpoth M."/>
            <person name="Engl T."/>
        </authorList>
    </citation>
    <scope>NUCLEOTIDE SEQUENCE</scope>
    <source>
        <strain evidence="2">Tder</strain>
    </source>
</reference>